<protein>
    <recommendedName>
        <fullName evidence="2">Response regulatory domain-containing protein</fullName>
    </recommendedName>
</protein>
<name>A0ABS1WQ77_9GAMM</name>
<dbReference type="SUPFAM" id="SSF52172">
    <property type="entry name" value="CheY-like"/>
    <property type="match status" value="1"/>
</dbReference>
<evidence type="ECO:0000313" key="4">
    <source>
        <dbReference type="Proteomes" id="UP000661077"/>
    </source>
</evidence>
<dbReference type="InterPro" id="IPR001789">
    <property type="entry name" value="Sig_transdc_resp-reg_receiver"/>
</dbReference>
<keyword evidence="1" id="KW-0597">Phosphoprotein</keyword>
<dbReference type="Gene3D" id="3.40.50.2300">
    <property type="match status" value="1"/>
</dbReference>
<accession>A0ABS1WQ77</accession>
<reference evidence="3 4" key="1">
    <citation type="journal article" date="2021" name="Int. J. Syst. Evol. Microbiol.">
        <title>Steroidobacter gossypii sp. nov., isolated from soil of cotton cropping field.</title>
        <authorList>
            <person name="Huang R."/>
            <person name="Yang S."/>
            <person name="Zhen C."/>
            <person name="Liu W."/>
        </authorList>
    </citation>
    <scope>NUCLEOTIDE SEQUENCE [LARGE SCALE GENOMIC DNA]</scope>
    <source>
        <strain evidence="3 4">S1-65</strain>
    </source>
</reference>
<dbReference type="EMBL" id="JAEVLS010000001">
    <property type="protein sequence ID" value="MBM0103103.1"/>
    <property type="molecule type" value="Genomic_DNA"/>
</dbReference>
<feature type="modified residue" description="4-aspartylphosphate" evidence="1">
    <location>
        <position position="58"/>
    </location>
</feature>
<gene>
    <name evidence="3" type="ORF">JM946_00015</name>
</gene>
<dbReference type="PROSITE" id="PS50110">
    <property type="entry name" value="RESPONSE_REGULATORY"/>
    <property type="match status" value="1"/>
</dbReference>
<dbReference type="SMART" id="SM00448">
    <property type="entry name" value="REC"/>
    <property type="match status" value="1"/>
</dbReference>
<feature type="domain" description="Response regulatory" evidence="2">
    <location>
        <begin position="8"/>
        <end position="119"/>
    </location>
</feature>
<proteinExistence type="predicted"/>
<sequence length="127" mass="13568">MANPCALKLLIVEDEWLIASETALQIVDAGWQVVGPSATVAIALKLIEVAAIDGAVLDIHLRDGERSLGIAAALRERDIPFLFASGHAAKEQRPGFEDVPVLAKPYSSSQLVAAVRRHIVALHPSTK</sequence>
<dbReference type="RefSeq" id="WP_203165090.1">
    <property type="nucleotide sequence ID" value="NZ_JAEVLS010000001.1"/>
</dbReference>
<keyword evidence="4" id="KW-1185">Reference proteome</keyword>
<dbReference type="InterPro" id="IPR011006">
    <property type="entry name" value="CheY-like_superfamily"/>
</dbReference>
<organism evidence="3 4">
    <name type="scientific">Steroidobacter gossypii</name>
    <dbReference type="NCBI Taxonomy" id="2805490"/>
    <lineage>
        <taxon>Bacteria</taxon>
        <taxon>Pseudomonadati</taxon>
        <taxon>Pseudomonadota</taxon>
        <taxon>Gammaproteobacteria</taxon>
        <taxon>Steroidobacterales</taxon>
        <taxon>Steroidobacteraceae</taxon>
        <taxon>Steroidobacter</taxon>
    </lineage>
</organism>
<evidence type="ECO:0000259" key="2">
    <source>
        <dbReference type="PROSITE" id="PS50110"/>
    </source>
</evidence>
<comment type="caution">
    <text evidence="3">The sequence shown here is derived from an EMBL/GenBank/DDBJ whole genome shotgun (WGS) entry which is preliminary data.</text>
</comment>
<evidence type="ECO:0000313" key="3">
    <source>
        <dbReference type="EMBL" id="MBM0103103.1"/>
    </source>
</evidence>
<dbReference type="Proteomes" id="UP000661077">
    <property type="component" value="Unassembled WGS sequence"/>
</dbReference>
<evidence type="ECO:0000256" key="1">
    <source>
        <dbReference type="PROSITE-ProRule" id="PRU00169"/>
    </source>
</evidence>